<evidence type="ECO:0000256" key="1">
    <source>
        <dbReference type="PIRSR" id="PIRSR000097-1"/>
    </source>
</evidence>
<protein>
    <recommendedName>
        <fullName evidence="4">NADP-dependent oxidoreductase domain-containing protein</fullName>
    </recommendedName>
</protein>
<feature type="binding site" evidence="2">
    <location>
        <position position="110"/>
    </location>
    <ligand>
        <name>substrate</name>
    </ligand>
</feature>
<dbReference type="EMBL" id="JPKR02000003">
    <property type="protein sequence ID" value="KGD72934.1"/>
    <property type="molecule type" value="Genomic_DNA"/>
</dbReference>
<dbReference type="PANTHER" id="PTHR43638:SF3">
    <property type="entry name" value="ALDEHYDE REDUCTASE"/>
    <property type="match status" value="1"/>
</dbReference>
<reference evidence="5" key="1">
    <citation type="submission" date="2014-12" db="EMBL/GenBank/DDBJ databases">
        <title>The draft genome of the Tatumella morbirosei type strain, LMG23360T isolated from pineapple rot.</title>
        <authorList>
            <person name="Smits T.H."/>
            <person name="Palmer M."/>
            <person name="Venter S.N."/>
            <person name="Duffy B."/>
            <person name="Steenkamp E.T."/>
            <person name="Chan W.Y."/>
            <person name="Coutinho T.A."/>
            <person name="Coetzee M.P."/>
            <person name="De Maayer P."/>
        </authorList>
    </citation>
    <scope>NUCLEOTIDE SEQUENCE [LARGE SCALE GENOMIC DNA]</scope>
    <source>
        <strain evidence="5">LMG 23360</strain>
    </source>
</reference>
<dbReference type="InterPro" id="IPR036812">
    <property type="entry name" value="NAD(P)_OxRdtase_dom_sf"/>
</dbReference>
<name>A0A095T8U2_9GAMM</name>
<evidence type="ECO:0000313" key="6">
    <source>
        <dbReference type="Proteomes" id="UP000029577"/>
    </source>
</evidence>
<organism evidence="5 6">
    <name type="scientific">Tatumella morbirosei</name>
    <dbReference type="NCBI Taxonomy" id="642227"/>
    <lineage>
        <taxon>Bacteria</taxon>
        <taxon>Pseudomonadati</taxon>
        <taxon>Pseudomonadota</taxon>
        <taxon>Gammaproteobacteria</taxon>
        <taxon>Enterobacterales</taxon>
        <taxon>Erwiniaceae</taxon>
        <taxon>Tatumella</taxon>
    </lineage>
</organism>
<dbReference type="RefSeq" id="WP_038020596.1">
    <property type="nucleotide sequence ID" value="NZ_JPKR02000003.1"/>
</dbReference>
<feature type="domain" description="NADP-dependent oxidoreductase" evidence="4">
    <location>
        <begin position="13"/>
        <end position="265"/>
    </location>
</feature>
<evidence type="ECO:0000259" key="4">
    <source>
        <dbReference type="Pfam" id="PF00248"/>
    </source>
</evidence>
<comment type="caution">
    <text evidence="5">The sequence shown here is derived from an EMBL/GenBank/DDBJ whole genome shotgun (WGS) entry which is preliminary data.</text>
</comment>
<dbReference type="PANTHER" id="PTHR43638">
    <property type="entry name" value="OXIDOREDUCTASE, ALDO/KETO REDUCTASE FAMILY PROTEIN"/>
    <property type="match status" value="1"/>
</dbReference>
<feature type="active site" description="Proton donor" evidence="1">
    <location>
        <position position="52"/>
    </location>
</feature>
<sequence>MKSLKIDGQTLPAIGMGSWRLGQGRYPEAEEVAALNYGLSHGLKVIDTAEMYGDGDSEILIGKALKNQREKAWLVSKVYPWNASVSGMKAACEQSLQRLQTDYLDLYLLHWASEYPLEEIVDGFQQLQQQGKIKAWGVSNFDTRAMKQLWQTPGGQECCVNQIFYNPQARGTEFSLLPWCAEHGVAVMAYSPLGGHEGGLLNHPLISQLANKYQCGPSAVVLSWAIRDGNVLAIPESGSENHIAANLEALTLELSDEDLLEIDKHFAPPAREQPLEIR</sequence>
<gene>
    <name evidence="5" type="ORF">HA49_12020</name>
</gene>
<accession>A0A095T8U2</accession>
<dbReference type="CDD" id="cd19138">
    <property type="entry name" value="AKR_YeaE"/>
    <property type="match status" value="1"/>
</dbReference>
<dbReference type="Proteomes" id="UP000029577">
    <property type="component" value="Unassembled WGS sequence"/>
</dbReference>
<dbReference type="AlphaFoldDB" id="A0A095T8U2"/>
<evidence type="ECO:0000256" key="3">
    <source>
        <dbReference type="PIRSR" id="PIRSR000097-3"/>
    </source>
</evidence>
<keyword evidence="6" id="KW-1185">Reference proteome</keyword>
<dbReference type="PRINTS" id="PR00069">
    <property type="entry name" value="ALDKETRDTASE"/>
</dbReference>
<evidence type="ECO:0000313" key="5">
    <source>
        <dbReference type="EMBL" id="KGD72934.1"/>
    </source>
</evidence>
<evidence type="ECO:0000256" key="2">
    <source>
        <dbReference type="PIRSR" id="PIRSR000097-2"/>
    </source>
</evidence>
<dbReference type="Gene3D" id="3.20.20.100">
    <property type="entry name" value="NADP-dependent oxidoreductase domain"/>
    <property type="match status" value="1"/>
</dbReference>
<dbReference type="SUPFAM" id="SSF51430">
    <property type="entry name" value="NAD(P)-linked oxidoreductase"/>
    <property type="match status" value="1"/>
</dbReference>
<feature type="site" description="Lowers pKa of active site Tyr" evidence="3">
    <location>
        <position position="77"/>
    </location>
</feature>
<dbReference type="GO" id="GO:0016491">
    <property type="term" value="F:oxidoreductase activity"/>
    <property type="evidence" value="ECO:0007669"/>
    <property type="project" value="InterPro"/>
</dbReference>
<dbReference type="InterPro" id="IPR023210">
    <property type="entry name" value="NADP_OxRdtase_dom"/>
</dbReference>
<dbReference type="PIRSF" id="PIRSF000097">
    <property type="entry name" value="AKR"/>
    <property type="match status" value="1"/>
</dbReference>
<dbReference type="InterPro" id="IPR020471">
    <property type="entry name" value="AKR"/>
</dbReference>
<dbReference type="Pfam" id="PF00248">
    <property type="entry name" value="Aldo_ket_red"/>
    <property type="match status" value="1"/>
</dbReference>
<proteinExistence type="predicted"/>
<dbReference type="eggNOG" id="COG0656">
    <property type="taxonomic scope" value="Bacteria"/>
</dbReference>
<dbReference type="STRING" id="642227.HA49_12020"/>
<dbReference type="OrthoDB" id="9772407at2"/>